<evidence type="ECO:0000313" key="3">
    <source>
        <dbReference type="Proteomes" id="UP000295292"/>
    </source>
</evidence>
<dbReference type="EMBL" id="SNYV01000015">
    <property type="protein sequence ID" value="TDQ76604.1"/>
    <property type="molecule type" value="Genomic_DNA"/>
</dbReference>
<organism evidence="2 3">
    <name type="scientific">Sphingobacterium yanglingense</name>
    <dbReference type="NCBI Taxonomy" id="1437280"/>
    <lineage>
        <taxon>Bacteria</taxon>
        <taxon>Pseudomonadati</taxon>
        <taxon>Bacteroidota</taxon>
        <taxon>Sphingobacteriia</taxon>
        <taxon>Sphingobacteriales</taxon>
        <taxon>Sphingobacteriaceae</taxon>
        <taxon>Sphingobacterium</taxon>
    </lineage>
</organism>
<reference evidence="2 3" key="1">
    <citation type="submission" date="2019-03" db="EMBL/GenBank/DDBJ databases">
        <title>Genomic Encyclopedia of Archaeal and Bacterial Type Strains, Phase II (KMG-II): from individual species to whole genera.</title>
        <authorList>
            <person name="Goeker M."/>
        </authorList>
    </citation>
    <scope>NUCLEOTIDE SEQUENCE [LARGE SCALE GENOMIC DNA]</scope>
    <source>
        <strain evidence="2 3">DSM 28353</strain>
    </source>
</reference>
<name>A0A4V3DDI0_9SPHI</name>
<protein>
    <submittedName>
        <fullName evidence="2">Uncharacterized protein</fullName>
    </submittedName>
</protein>
<dbReference type="OrthoDB" id="816769at2"/>
<keyword evidence="1" id="KW-0175">Coiled coil</keyword>
<dbReference type="Proteomes" id="UP000295292">
    <property type="component" value="Unassembled WGS sequence"/>
</dbReference>
<evidence type="ECO:0000256" key="1">
    <source>
        <dbReference type="SAM" id="Coils"/>
    </source>
</evidence>
<accession>A0A4V3DDI0</accession>
<gene>
    <name evidence="2" type="ORF">CLV99_3197</name>
</gene>
<feature type="coiled-coil region" evidence="1">
    <location>
        <begin position="25"/>
        <end position="87"/>
    </location>
</feature>
<comment type="caution">
    <text evidence="2">The sequence shown here is derived from an EMBL/GenBank/DDBJ whole genome shotgun (WGS) entry which is preliminary data.</text>
</comment>
<evidence type="ECO:0000313" key="2">
    <source>
        <dbReference type="EMBL" id="TDQ76604.1"/>
    </source>
</evidence>
<proteinExistence type="predicted"/>
<sequence>MKTLLIALFVLMVSGGVWGQVDSLLVESEQKIIKTDKNIDNLKEEIALLNQEVSNGRQNDSEQIRSLQVRMSKMEDLQNEIERRELEVYTYNYQAAVLQLIKLNSLLNNLDLYEKTKSFYEDINKIGNPLNDPKYESWKQRFNEYISAKKNQHPTLNVLQNFIHKDSSTIGMLINNIPYMNVLSEGISLFTQNYKKDKRIYKESSEILMLNVKLSSFNKEIEMINNSEALKVAIENYTGIYNAVLDENIERLGESKGRFTKPLYSAMEESEYMNTLKLKAAQYVENKRNDNIRNWKTEINTLLNSVQKINVDFAELALKVTNDLKAYQNIINKYKQDLDFKGRFNDAERSLENIISGFEKNFPINNKIDYSLYLTP</sequence>
<dbReference type="AlphaFoldDB" id="A0A4V3DDI0"/>
<dbReference type="RefSeq" id="WP_133585410.1">
    <property type="nucleotide sequence ID" value="NZ_SNYV01000015.1"/>
</dbReference>
<keyword evidence="3" id="KW-1185">Reference proteome</keyword>